<dbReference type="RefSeq" id="WP_058356895.1">
    <property type="nucleotide sequence ID" value="NZ_CABKVG010000010.1"/>
</dbReference>
<gene>
    <name evidence="1" type="ORF">LVJ82_17380</name>
</gene>
<sequence>MDKTWNCFYEKMDHELDGCLIDLNEHGYRVDQKKGFSDGLSKYCFDLIRENRYQVKSCDYFYKRPNRNYFCLEFTHLDLQHTNKVPVDSLIKTLKKDAKKTIVEHIGDNSRLIIKEVCQQLEKLSFDKVIVEELLKKISDTDRLISLMHRNKSELFTECDPDFFIKNLPFIVIIEKPKDEGFYRVIDNVQTQIKVQTGSIGLIHIDSSSFRIIPIQDFITSCEPVA</sequence>
<name>A0ABY4E4I1_9NEIS</name>
<evidence type="ECO:0000313" key="1">
    <source>
        <dbReference type="EMBL" id="UOO89193.1"/>
    </source>
</evidence>
<proteinExistence type="predicted"/>
<accession>A0ABY4E4I1</accession>
<evidence type="ECO:0000313" key="2">
    <source>
        <dbReference type="Proteomes" id="UP000832011"/>
    </source>
</evidence>
<dbReference type="Proteomes" id="UP000832011">
    <property type="component" value="Chromosome"/>
</dbReference>
<keyword evidence="2" id="KW-1185">Reference proteome</keyword>
<organism evidence="1 2">
    <name type="scientific">Vitreoscilla massiliensis</name>
    <dbReference type="NCBI Taxonomy" id="1689272"/>
    <lineage>
        <taxon>Bacteria</taxon>
        <taxon>Pseudomonadati</taxon>
        <taxon>Pseudomonadota</taxon>
        <taxon>Betaproteobacteria</taxon>
        <taxon>Neisseriales</taxon>
        <taxon>Neisseriaceae</taxon>
        <taxon>Vitreoscilla</taxon>
    </lineage>
</organism>
<dbReference type="EMBL" id="CP091511">
    <property type="protein sequence ID" value="UOO89193.1"/>
    <property type="molecule type" value="Genomic_DNA"/>
</dbReference>
<protein>
    <submittedName>
        <fullName evidence="1">Uncharacterized protein</fullName>
    </submittedName>
</protein>
<reference evidence="1 2" key="1">
    <citation type="journal article" date="2022" name="Res Sq">
        <title>Evolution of multicellular longitudinally dividing oral cavity symbionts (Neisseriaceae).</title>
        <authorList>
            <person name="Nyongesa S."/>
            <person name="Weber P."/>
            <person name="Bernet E."/>
            <person name="Pullido F."/>
            <person name="Nieckarz M."/>
            <person name="Delaby M."/>
            <person name="Nieves C."/>
            <person name="Viehboeck T."/>
            <person name="Krause N."/>
            <person name="Rivera-Millot A."/>
            <person name="Nakamura A."/>
            <person name="Vischer N."/>
            <person name="VanNieuwenhze M."/>
            <person name="Brun Y."/>
            <person name="Cava F."/>
            <person name="Bulgheresi S."/>
            <person name="Veyrier F."/>
        </authorList>
    </citation>
    <scope>NUCLEOTIDE SEQUENCE [LARGE SCALE GENOMIC DNA]</scope>
    <source>
        <strain evidence="1 2">SN4</strain>
    </source>
</reference>